<keyword evidence="3" id="KW-0687">Ribonucleoprotein</keyword>
<evidence type="ECO:0000256" key="2">
    <source>
        <dbReference type="ARBA" id="ARBA00022980"/>
    </source>
</evidence>
<protein>
    <recommendedName>
        <fullName evidence="6">Ribosomal protein S8</fullName>
    </recommendedName>
</protein>
<evidence type="ECO:0000256" key="3">
    <source>
        <dbReference type="ARBA" id="ARBA00023274"/>
    </source>
</evidence>
<organism evidence="4 5">
    <name type="scientific">Baudoinia panamericana (strain UAMH 10762)</name>
    <name type="common">Angels' share fungus</name>
    <name type="synonym">Baudoinia compniacensis (strain UAMH 10762)</name>
    <dbReference type="NCBI Taxonomy" id="717646"/>
    <lineage>
        <taxon>Eukaryota</taxon>
        <taxon>Fungi</taxon>
        <taxon>Dikarya</taxon>
        <taxon>Ascomycota</taxon>
        <taxon>Pezizomycotina</taxon>
        <taxon>Dothideomycetes</taxon>
        <taxon>Dothideomycetidae</taxon>
        <taxon>Mycosphaerellales</taxon>
        <taxon>Teratosphaeriaceae</taxon>
        <taxon>Baudoinia</taxon>
    </lineage>
</organism>
<dbReference type="STRING" id="717646.M2N6Q6"/>
<dbReference type="Gene3D" id="3.30.1490.10">
    <property type="match status" value="1"/>
</dbReference>
<dbReference type="PANTHER" id="PTHR11758">
    <property type="entry name" value="40S RIBOSOMAL PROTEIN S15A"/>
    <property type="match status" value="1"/>
</dbReference>
<comment type="similarity">
    <text evidence="1">Belongs to the universal ribosomal protein uS8 family.</text>
</comment>
<dbReference type="GO" id="GO:0003735">
    <property type="term" value="F:structural constituent of ribosome"/>
    <property type="evidence" value="ECO:0007669"/>
    <property type="project" value="EnsemblFungi"/>
</dbReference>
<keyword evidence="2" id="KW-0689">Ribosomal protein</keyword>
<dbReference type="HOGENOM" id="CLU_107213_0_0_1"/>
<dbReference type="KEGG" id="bcom:BAUCODRAFT_73861"/>
<dbReference type="GeneID" id="19116846"/>
<dbReference type="OMA" id="KYWQNEP"/>
<dbReference type="GO" id="GO:0005763">
    <property type="term" value="C:mitochondrial small ribosomal subunit"/>
    <property type="evidence" value="ECO:0007669"/>
    <property type="project" value="EnsemblFungi"/>
</dbReference>
<dbReference type="Pfam" id="PF00410">
    <property type="entry name" value="Ribosomal_S8"/>
    <property type="match status" value="1"/>
</dbReference>
<accession>M2N6Q6</accession>
<dbReference type="InterPro" id="IPR035987">
    <property type="entry name" value="Ribosomal_uS8_sf"/>
</dbReference>
<evidence type="ECO:0000256" key="1">
    <source>
        <dbReference type="ARBA" id="ARBA00006471"/>
    </source>
</evidence>
<dbReference type="OrthoDB" id="409928at2759"/>
<reference evidence="4 5" key="1">
    <citation type="journal article" date="2012" name="PLoS Pathog.">
        <title>Diverse lifestyles and strategies of plant pathogenesis encoded in the genomes of eighteen Dothideomycetes fungi.</title>
        <authorList>
            <person name="Ohm R.A."/>
            <person name="Feau N."/>
            <person name="Henrissat B."/>
            <person name="Schoch C.L."/>
            <person name="Horwitz B.A."/>
            <person name="Barry K.W."/>
            <person name="Condon B.J."/>
            <person name="Copeland A.C."/>
            <person name="Dhillon B."/>
            <person name="Glaser F."/>
            <person name="Hesse C.N."/>
            <person name="Kosti I."/>
            <person name="LaButti K."/>
            <person name="Lindquist E.A."/>
            <person name="Lucas S."/>
            <person name="Salamov A.A."/>
            <person name="Bradshaw R.E."/>
            <person name="Ciuffetti L."/>
            <person name="Hamelin R.C."/>
            <person name="Kema G.H.J."/>
            <person name="Lawrence C."/>
            <person name="Scott J.A."/>
            <person name="Spatafora J.W."/>
            <person name="Turgeon B.G."/>
            <person name="de Wit P.J.G.M."/>
            <person name="Zhong S."/>
            <person name="Goodwin S.B."/>
            <person name="Grigoriev I.V."/>
        </authorList>
    </citation>
    <scope>NUCLEOTIDE SEQUENCE [LARGE SCALE GENOMIC DNA]</scope>
    <source>
        <strain evidence="4 5">UAMH 10762</strain>
    </source>
</reference>
<dbReference type="EMBL" id="KB445558">
    <property type="protein sequence ID" value="EMC94460.1"/>
    <property type="molecule type" value="Genomic_DNA"/>
</dbReference>
<dbReference type="Gene3D" id="3.30.1370.30">
    <property type="match status" value="1"/>
</dbReference>
<dbReference type="RefSeq" id="XP_007678206.1">
    <property type="nucleotide sequence ID" value="XM_007680016.1"/>
</dbReference>
<dbReference type="GO" id="GO:0006412">
    <property type="term" value="P:translation"/>
    <property type="evidence" value="ECO:0007669"/>
    <property type="project" value="InterPro"/>
</dbReference>
<proteinExistence type="inferred from homology"/>
<evidence type="ECO:0000313" key="5">
    <source>
        <dbReference type="Proteomes" id="UP000011761"/>
    </source>
</evidence>
<dbReference type="Proteomes" id="UP000011761">
    <property type="component" value="Unassembled WGS sequence"/>
</dbReference>
<dbReference type="AlphaFoldDB" id="M2N6Q6"/>
<dbReference type="SUPFAM" id="SSF56047">
    <property type="entry name" value="Ribosomal protein S8"/>
    <property type="match status" value="2"/>
</dbReference>
<sequence>MSLVNLAHVCSHLQNASLARLGLTSIPYTKLHLSLALLLHKQGFLSQVKLGGPSPPASCFPAATPDNHSITAAPHRDRSPRSPEAALYDVVYKGQTEEQLRREGFGEEAIQFALEHPNRASRRLWLGLKYWDGMPVLRKAQMVSKPTKRIWLDSRDLGRLVRGRAAGQVKPITRIGEILAVTTDKGIMDARECVERQIGGMPLCRIW</sequence>
<dbReference type="InterPro" id="IPR000630">
    <property type="entry name" value="Ribosomal_uS8"/>
</dbReference>
<gene>
    <name evidence="4" type="ORF">BAUCODRAFT_73861</name>
</gene>
<evidence type="ECO:0008006" key="6">
    <source>
        <dbReference type="Google" id="ProtNLM"/>
    </source>
</evidence>
<evidence type="ECO:0000313" key="4">
    <source>
        <dbReference type="EMBL" id="EMC94460.1"/>
    </source>
</evidence>
<dbReference type="eggNOG" id="ENOG502RXRN">
    <property type="taxonomic scope" value="Eukaryota"/>
</dbReference>
<name>M2N6Q6_BAUPA</name>
<keyword evidence="5" id="KW-1185">Reference proteome</keyword>
<dbReference type="FunFam" id="3.30.1490.10:FF:000005">
    <property type="entry name" value="Mitochondrial 40S ribosomal protein S8"/>
    <property type="match status" value="1"/>
</dbReference>